<keyword evidence="2 3" id="KW-0175">Coiled coil</keyword>
<accession>A0A1W1XTZ2</accession>
<dbReference type="Gene3D" id="2.40.50.100">
    <property type="match status" value="1"/>
</dbReference>
<dbReference type="PANTHER" id="PTHR32347">
    <property type="entry name" value="EFFLUX SYSTEM COMPONENT YKNX-RELATED"/>
    <property type="match status" value="1"/>
</dbReference>
<evidence type="ECO:0000313" key="5">
    <source>
        <dbReference type="Proteomes" id="UP000192761"/>
    </source>
</evidence>
<comment type="subcellular location">
    <subcellularLocation>
        <location evidence="1">Cell envelope</location>
    </subcellularLocation>
</comment>
<evidence type="ECO:0000313" key="4">
    <source>
        <dbReference type="EMBL" id="SMC27439.1"/>
    </source>
</evidence>
<protein>
    <submittedName>
        <fullName evidence="4">HlyD family secretion protein</fullName>
    </submittedName>
</protein>
<dbReference type="InterPro" id="IPR050465">
    <property type="entry name" value="UPF0194_transport"/>
</dbReference>
<evidence type="ECO:0000256" key="2">
    <source>
        <dbReference type="ARBA" id="ARBA00023054"/>
    </source>
</evidence>
<dbReference type="PANTHER" id="PTHR32347:SF23">
    <property type="entry name" value="BLL5650 PROTEIN"/>
    <property type="match status" value="1"/>
</dbReference>
<dbReference type="RefSeq" id="WP_084091483.1">
    <property type="nucleotide sequence ID" value="NZ_FWXD01000017.1"/>
</dbReference>
<keyword evidence="5" id="KW-1185">Reference proteome</keyword>
<reference evidence="4 5" key="1">
    <citation type="submission" date="2017-04" db="EMBL/GenBank/DDBJ databases">
        <authorList>
            <person name="Afonso C.L."/>
            <person name="Miller P.J."/>
            <person name="Scott M.A."/>
            <person name="Spackman E."/>
            <person name="Goraichik I."/>
            <person name="Dimitrov K.M."/>
            <person name="Suarez D.L."/>
            <person name="Swayne D.E."/>
        </authorList>
    </citation>
    <scope>NUCLEOTIDE SEQUENCE [LARGE SCALE GENOMIC DNA]</scope>
    <source>
        <strain evidence="4 5">DSM 23236</strain>
    </source>
</reference>
<dbReference type="AlphaFoldDB" id="A0A1W1XTZ2"/>
<dbReference type="STRING" id="1121001.SAMN02745857_02851"/>
<dbReference type="Proteomes" id="UP000192761">
    <property type="component" value="Unassembled WGS sequence"/>
</dbReference>
<organism evidence="4 5">
    <name type="scientific">Andreprevotia lacus DSM 23236</name>
    <dbReference type="NCBI Taxonomy" id="1121001"/>
    <lineage>
        <taxon>Bacteria</taxon>
        <taxon>Pseudomonadati</taxon>
        <taxon>Pseudomonadota</taxon>
        <taxon>Betaproteobacteria</taxon>
        <taxon>Neisseriales</taxon>
        <taxon>Chitinibacteraceae</taxon>
        <taxon>Andreprevotia</taxon>
    </lineage>
</organism>
<sequence length="317" mass="33884">MRPALFALPYGFTLLCAGCTPAPGNALQGYIEGDYVYMASSQPGRLSKLQVQAGQQVAAGAALFALDSDNEAAAARQAERQLEAARAQLADLQTGKRPQELDVTRAQLAQAQIEAQRSATQLRRDEQQAQAGGIAPAQLDQSRAAAAAASAQVKQLRSSLAVAALPGREQQLKAQVAQIAAAQAALDQARWRLTQKSLAAPAAALVNDTLYREGEWVPAGSPVVKLLPPGNIKVRFFVPEPELGRWQPGQTVTLRCDGCQPVAAKVSRINNEAEYTPPVIYSQENRSKLVFMLEARPAPADAARLHPGQPVEVLRND</sequence>
<proteinExistence type="predicted"/>
<evidence type="ECO:0000256" key="1">
    <source>
        <dbReference type="ARBA" id="ARBA00004196"/>
    </source>
</evidence>
<dbReference type="Gene3D" id="2.40.30.170">
    <property type="match status" value="1"/>
</dbReference>
<gene>
    <name evidence="4" type="ORF">SAMN02745857_02851</name>
</gene>
<feature type="coiled-coil region" evidence="3">
    <location>
        <begin position="68"/>
        <end position="128"/>
    </location>
</feature>
<evidence type="ECO:0000256" key="3">
    <source>
        <dbReference type="SAM" id="Coils"/>
    </source>
</evidence>
<dbReference type="OrthoDB" id="8558741at2"/>
<dbReference type="EMBL" id="FWXD01000017">
    <property type="protein sequence ID" value="SMC27439.1"/>
    <property type="molecule type" value="Genomic_DNA"/>
</dbReference>
<name>A0A1W1XTZ2_9NEIS</name>
<dbReference type="GO" id="GO:0030313">
    <property type="term" value="C:cell envelope"/>
    <property type="evidence" value="ECO:0007669"/>
    <property type="project" value="UniProtKB-SubCell"/>
</dbReference>